<dbReference type="OrthoDB" id="28127at2759"/>
<dbReference type="Gene3D" id="3.30.40.10">
    <property type="entry name" value="Zinc/RING finger domain, C3HC4 (zinc finger)"/>
    <property type="match status" value="1"/>
</dbReference>
<keyword evidence="1" id="KW-0479">Metal-binding</keyword>
<evidence type="ECO:0000256" key="3">
    <source>
        <dbReference type="ARBA" id="ARBA00022833"/>
    </source>
</evidence>
<dbReference type="Proteomes" id="UP000603453">
    <property type="component" value="Unassembled WGS sequence"/>
</dbReference>
<dbReference type="InterPro" id="IPR004181">
    <property type="entry name" value="Znf_MIZ"/>
</dbReference>
<keyword evidence="2 4" id="KW-0863">Zinc-finger</keyword>
<dbReference type="AlphaFoldDB" id="A0A8H7V8U5"/>
<feature type="domain" description="SP-RING-type" evidence="5">
    <location>
        <begin position="360"/>
        <end position="443"/>
    </location>
</feature>
<dbReference type="Pfam" id="PF02891">
    <property type="entry name" value="zf-MIZ"/>
    <property type="match status" value="1"/>
</dbReference>
<sequence length="492" mass="57328">MNSTLYKRRRLRQKPHILTIEQSRELGQLAGNKVLKHVTDQGLIPYNLFRLRKRKLEKIYKYLENHRLIHDKAPAIDSLQTHQLAEYLLNIIYPGYPACKAKNQAYTDYRACREKDLGPIPLAYDYVPTTQVYERLDELYRIDVNWQQNTAPCIDVPIPLLKKSMDRIRAGNFKKSNEHVEYHLYFWNSTRTLLKPQCKSLLLNHQEIWSKEKEKMVNEGFMHIDITDKLKYFIQLTSRKSTAINDRISKEALVNHCQPSPNHALKITPHKSIKFEIKLADDDESNISHISISAVTKRTTDELVSDLYLQATTECIARSIQTSSFPLDTQQIAVHLLRQKNETKSLKSAEHLFMTCLSNSYSDLCHEQEKEIELIDPISFERIQHPIQSIHCNHHACFDAAVFFDHHADIQLWHCPICFVHIKSTEELRMDYTTKLALEQYAEEDKLLDTSETEIYTDDEGTLLIATEGLKRPSTLCDRATKKRLCPLTHVM</sequence>
<dbReference type="EMBL" id="JAEPRD010000023">
    <property type="protein sequence ID" value="KAG2207668.1"/>
    <property type="molecule type" value="Genomic_DNA"/>
</dbReference>
<evidence type="ECO:0000256" key="1">
    <source>
        <dbReference type="ARBA" id="ARBA00022723"/>
    </source>
</evidence>
<evidence type="ECO:0000256" key="2">
    <source>
        <dbReference type="ARBA" id="ARBA00022771"/>
    </source>
</evidence>
<organism evidence="6 7">
    <name type="scientific">Mucor saturninus</name>
    <dbReference type="NCBI Taxonomy" id="64648"/>
    <lineage>
        <taxon>Eukaryota</taxon>
        <taxon>Fungi</taxon>
        <taxon>Fungi incertae sedis</taxon>
        <taxon>Mucoromycota</taxon>
        <taxon>Mucoromycotina</taxon>
        <taxon>Mucoromycetes</taxon>
        <taxon>Mucorales</taxon>
        <taxon>Mucorineae</taxon>
        <taxon>Mucoraceae</taxon>
        <taxon>Mucor</taxon>
    </lineage>
</organism>
<dbReference type="GO" id="GO:0016925">
    <property type="term" value="P:protein sumoylation"/>
    <property type="evidence" value="ECO:0007669"/>
    <property type="project" value="TreeGrafter"/>
</dbReference>
<reference evidence="6" key="1">
    <citation type="submission" date="2020-12" db="EMBL/GenBank/DDBJ databases">
        <title>Metabolic potential, ecology and presence of endohyphal bacteria is reflected in genomic diversity of Mucoromycotina.</title>
        <authorList>
            <person name="Muszewska A."/>
            <person name="Okrasinska A."/>
            <person name="Steczkiewicz K."/>
            <person name="Drgas O."/>
            <person name="Orlowska M."/>
            <person name="Perlinska-Lenart U."/>
            <person name="Aleksandrzak-Piekarczyk T."/>
            <person name="Szatraj K."/>
            <person name="Zielenkiewicz U."/>
            <person name="Pilsyk S."/>
            <person name="Malc E."/>
            <person name="Mieczkowski P."/>
            <person name="Kruszewska J.S."/>
            <person name="Biernat P."/>
            <person name="Pawlowska J."/>
        </authorList>
    </citation>
    <scope>NUCLEOTIDE SEQUENCE</scope>
    <source>
        <strain evidence="6">WA0000017839</strain>
    </source>
</reference>
<dbReference type="GO" id="GO:0008270">
    <property type="term" value="F:zinc ion binding"/>
    <property type="evidence" value="ECO:0007669"/>
    <property type="project" value="UniProtKB-KW"/>
</dbReference>
<dbReference type="PANTHER" id="PTHR10782">
    <property type="entry name" value="ZINC FINGER MIZ DOMAIN-CONTAINING PROTEIN"/>
    <property type="match status" value="1"/>
</dbReference>
<gene>
    <name evidence="6" type="ORF">INT47_011788</name>
</gene>
<dbReference type="PROSITE" id="PS51044">
    <property type="entry name" value="ZF_SP_RING"/>
    <property type="match status" value="1"/>
</dbReference>
<evidence type="ECO:0000313" key="7">
    <source>
        <dbReference type="Proteomes" id="UP000603453"/>
    </source>
</evidence>
<dbReference type="GO" id="GO:0061665">
    <property type="term" value="F:SUMO ligase activity"/>
    <property type="evidence" value="ECO:0007669"/>
    <property type="project" value="TreeGrafter"/>
</dbReference>
<evidence type="ECO:0000313" key="6">
    <source>
        <dbReference type="EMBL" id="KAG2207668.1"/>
    </source>
</evidence>
<evidence type="ECO:0000256" key="4">
    <source>
        <dbReference type="PROSITE-ProRule" id="PRU00452"/>
    </source>
</evidence>
<dbReference type="InterPro" id="IPR013083">
    <property type="entry name" value="Znf_RING/FYVE/PHD"/>
</dbReference>
<dbReference type="PANTHER" id="PTHR10782:SF4">
    <property type="entry name" value="TONALLI, ISOFORM E"/>
    <property type="match status" value="1"/>
</dbReference>
<keyword evidence="7" id="KW-1185">Reference proteome</keyword>
<name>A0A8H7V8U5_9FUNG</name>
<accession>A0A8H7V8U5</accession>
<comment type="caution">
    <text evidence="6">The sequence shown here is derived from an EMBL/GenBank/DDBJ whole genome shotgun (WGS) entry which is preliminary data.</text>
</comment>
<protein>
    <recommendedName>
        <fullName evidence="5">SP-RING-type domain-containing protein</fullName>
    </recommendedName>
</protein>
<evidence type="ECO:0000259" key="5">
    <source>
        <dbReference type="PROSITE" id="PS51044"/>
    </source>
</evidence>
<keyword evidence="3" id="KW-0862">Zinc</keyword>
<proteinExistence type="predicted"/>
<dbReference type="GO" id="GO:0000785">
    <property type="term" value="C:chromatin"/>
    <property type="evidence" value="ECO:0007669"/>
    <property type="project" value="TreeGrafter"/>
</dbReference>